<name>A0A8S1K4W5_9CILI</name>
<dbReference type="AlphaFoldDB" id="A0A8S1K4W5"/>
<keyword evidence="2" id="KW-1185">Reference proteome</keyword>
<comment type="caution">
    <text evidence="1">The sequence shown here is derived from an EMBL/GenBank/DDBJ whole genome shotgun (WGS) entry which is preliminary data.</text>
</comment>
<dbReference type="OrthoDB" id="293427at2759"/>
<accession>A0A8S1K4W5</accession>
<protein>
    <submittedName>
        <fullName evidence="1">Uncharacterized protein</fullName>
    </submittedName>
</protein>
<reference evidence="1" key="1">
    <citation type="submission" date="2021-01" db="EMBL/GenBank/DDBJ databases">
        <authorList>
            <consortium name="Genoscope - CEA"/>
            <person name="William W."/>
        </authorList>
    </citation>
    <scope>NUCLEOTIDE SEQUENCE</scope>
</reference>
<evidence type="ECO:0000313" key="1">
    <source>
        <dbReference type="EMBL" id="CAD8049443.1"/>
    </source>
</evidence>
<gene>
    <name evidence="1" type="ORF">PSON_ATCC_30995.1.T0040131</name>
</gene>
<sequence>MKNIQSLQFQQIIDEGVIIHSKQAQLLRLTLKKSVNERQSQQIQPLPAVQTKPKQFKLQTRQQSETSIGPKKQEKRIQRQLSNIEKGNFLYFLYAQKNGQKNEKQFAEFLRKTYNFEPPQKNEGPSKKGLLYLSKREENEDHIKKLTNSVLSPGSKTIMGGKDIPLDQVISQMFEKQLERFPKVKEKIERTQ</sequence>
<proteinExistence type="predicted"/>
<organism evidence="1 2">
    <name type="scientific">Paramecium sonneborni</name>
    <dbReference type="NCBI Taxonomy" id="65129"/>
    <lineage>
        <taxon>Eukaryota</taxon>
        <taxon>Sar</taxon>
        <taxon>Alveolata</taxon>
        <taxon>Ciliophora</taxon>
        <taxon>Intramacronucleata</taxon>
        <taxon>Oligohymenophorea</taxon>
        <taxon>Peniculida</taxon>
        <taxon>Parameciidae</taxon>
        <taxon>Paramecium</taxon>
    </lineage>
</organism>
<dbReference type="Proteomes" id="UP000692954">
    <property type="component" value="Unassembled WGS sequence"/>
</dbReference>
<evidence type="ECO:0000313" key="2">
    <source>
        <dbReference type="Proteomes" id="UP000692954"/>
    </source>
</evidence>
<dbReference type="EMBL" id="CAJJDN010000004">
    <property type="protein sequence ID" value="CAD8049443.1"/>
    <property type="molecule type" value="Genomic_DNA"/>
</dbReference>